<dbReference type="Proteomes" id="UP000501690">
    <property type="component" value="Linkage Group LG2"/>
</dbReference>
<dbReference type="EMBL" id="CP039346">
    <property type="protein sequence ID" value="QCD83618.1"/>
    <property type="molecule type" value="Genomic_DNA"/>
</dbReference>
<proteinExistence type="predicted"/>
<accession>A0A4D6L544</accession>
<protein>
    <submittedName>
        <fullName evidence="2">Uncharacterized protein</fullName>
    </submittedName>
</protein>
<feature type="transmembrane region" description="Helical" evidence="1">
    <location>
        <begin position="33"/>
        <end position="55"/>
    </location>
</feature>
<name>A0A4D6L544_VIGUN</name>
<dbReference type="AlphaFoldDB" id="A0A4D6L544"/>
<keyword evidence="1" id="KW-1133">Transmembrane helix</keyword>
<keyword evidence="1" id="KW-0472">Membrane</keyword>
<evidence type="ECO:0000256" key="1">
    <source>
        <dbReference type="SAM" id="Phobius"/>
    </source>
</evidence>
<gene>
    <name evidence="2" type="ORF">DEO72_LG2g3964</name>
</gene>
<evidence type="ECO:0000313" key="3">
    <source>
        <dbReference type="Proteomes" id="UP000501690"/>
    </source>
</evidence>
<sequence length="71" mass="7757">MVVFVGVAMMVVHHGSIDDGAGLQIKFPGGLRFAVACLLCSIGVLEVLTMIYGGLQWCRLSLVDLCWFRSR</sequence>
<evidence type="ECO:0000313" key="2">
    <source>
        <dbReference type="EMBL" id="QCD83618.1"/>
    </source>
</evidence>
<keyword evidence="3" id="KW-1185">Reference proteome</keyword>
<keyword evidence="1" id="KW-0812">Transmembrane</keyword>
<organism evidence="2 3">
    <name type="scientific">Vigna unguiculata</name>
    <name type="common">Cowpea</name>
    <dbReference type="NCBI Taxonomy" id="3917"/>
    <lineage>
        <taxon>Eukaryota</taxon>
        <taxon>Viridiplantae</taxon>
        <taxon>Streptophyta</taxon>
        <taxon>Embryophyta</taxon>
        <taxon>Tracheophyta</taxon>
        <taxon>Spermatophyta</taxon>
        <taxon>Magnoliopsida</taxon>
        <taxon>eudicotyledons</taxon>
        <taxon>Gunneridae</taxon>
        <taxon>Pentapetalae</taxon>
        <taxon>rosids</taxon>
        <taxon>fabids</taxon>
        <taxon>Fabales</taxon>
        <taxon>Fabaceae</taxon>
        <taxon>Papilionoideae</taxon>
        <taxon>50 kb inversion clade</taxon>
        <taxon>NPAAA clade</taxon>
        <taxon>indigoferoid/millettioid clade</taxon>
        <taxon>Phaseoleae</taxon>
        <taxon>Vigna</taxon>
    </lineage>
</organism>
<reference evidence="2 3" key="1">
    <citation type="submission" date="2019-04" db="EMBL/GenBank/DDBJ databases">
        <title>An improved genome assembly and genetic linkage map for asparagus bean, Vigna unguiculata ssp. sesquipedialis.</title>
        <authorList>
            <person name="Xia Q."/>
            <person name="Zhang R."/>
            <person name="Dong Y."/>
        </authorList>
    </citation>
    <scope>NUCLEOTIDE SEQUENCE [LARGE SCALE GENOMIC DNA]</scope>
    <source>
        <tissue evidence="2">Leaf</tissue>
    </source>
</reference>